<keyword evidence="4 13" id="KW-0808">Transferase</keyword>
<dbReference type="SUPFAM" id="SSF55785">
    <property type="entry name" value="PYP-like sensor domain (PAS domain)"/>
    <property type="match status" value="1"/>
</dbReference>
<dbReference type="SUPFAM" id="SSF55073">
    <property type="entry name" value="Nucleotide cyclase"/>
    <property type="match status" value="1"/>
</dbReference>
<keyword evidence="14" id="KW-1185">Reference proteome</keyword>
<evidence type="ECO:0000256" key="1">
    <source>
        <dbReference type="ARBA" id="ARBA00004370"/>
    </source>
</evidence>
<dbReference type="GO" id="GO:0052621">
    <property type="term" value="F:diguanylate cyclase activity"/>
    <property type="evidence" value="ECO:0007669"/>
    <property type="project" value="UniProtKB-EC"/>
</dbReference>
<dbReference type="NCBIfam" id="TIGR00229">
    <property type="entry name" value="sensory_box"/>
    <property type="match status" value="1"/>
</dbReference>
<dbReference type="PROSITE" id="PS50113">
    <property type="entry name" value="PAC"/>
    <property type="match status" value="1"/>
</dbReference>
<keyword evidence="10" id="KW-1133">Transmembrane helix</keyword>
<keyword evidence="5" id="KW-0547">Nucleotide-binding</keyword>
<reference evidence="14" key="1">
    <citation type="journal article" date="2019" name="Int. J. Syst. Evol. Microbiol.">
        <title>The Global Catalogue of Microorganisms (GCM) 10K type strain sequencing project: providing services to taxonomists for standard genome sequencing and annotation.</title>
        <authorList>
            <consortium name="The Broad Institute Genomics Platform"/>
            <consortium name="The Broad Institute Genome Sequencing Center for Infectious Disease"/>
            <person name="Wu L."/>
            <person name="Ma J."/>
        </authorList>
    </citation>
    <scope>NUCLEOTIDE SEQUENCE [LARGE SCALE GENOMIC DNA]</scope>
    <source>
        <strain evidence="14">KCTC 52438</strain>
    </source>
</reference>
<dbReference type="Gene3D" id="3.30.70.270">
    <property type="match status" value="1"/>
</dbReference>
<evidence type="ECO:0000259" key="12">
    <source>
        <dbReference type="PROSITE" id="PS50887"/>
    </source>
</evidence>
<dbReference type="InterPro" id="IPR043128">
    <property type="entry name" value="Rev_trsase/Diguanyl_cyclase"/>
</dbReference>
<evidence type="ECO:0000256" key="4">
    <source>
        <dbReference type="ARBA" id="ARBA00022679"/>
    </source>
</evidence>
<dbReference type="CDD" id="cd01949">
    <property type="entry name" value="GGDEF"/>
    <property type="match status" value="1"/>
</dbReference>
<accession>A0ABV7HI74</accession>
<dbReference type="InterPro" id="IPR035965">
    <property type="entry name" value="PAS-like_dom_sf"/>
</dbReference>
<sequence length="630" mass="71517">MIGSAFRTVYVRVLVTFTTLLLIGLVGAYVQVTSTERRIVDQVVSEQTSLTQQLIKVFARQVSTRMQHLEQTTFLLSDLSIVQFFLLEEDSEDVESLGNLVLDVFQNVLISNSYVMSLRLVSLDGYTRIKITPLETEKYDVSTKRDNIRIYNYFPYIKQISMNEVGVFIGDSYEHEEPHIEVVAPVYDGFLPLGYVVQTVSVGALVAEMLEFTGKSDAFLLLLSEDGHYLFGEHGELTFDQQPFTTLYPNAWKHISQRTTKAAVSTPQIIHDQGVRFVVRPLDVEFDNLGVYRSWLVAYFTDDKVAALSASEQAHLTTRMTMFMLVVVVIALLIAWWTYRRSLMLDLSFMAQAAMRSMSPIVLMDRQQHMLNANAAFLRLMGMTSESSKGQRLSSLLNERDRVALEKIWQGLTKEPSWKGELKFTNCQGTPVEGLFQIFPLESRRKKIIGYVGSWVDISEQKELERRLRNLTITDALTGCKNRRYFDKELQMLFSNLKRHSDQQFCLAIADIDHFKQVNDAHGHDVGDEVLQIFSSVLVRETRDLDIVCRVGGEEFAILLPNTSLNDAALVMERVRKTVATVSHAGHSITCSIGLADSNDAADEESLYKQADQALYLAKENGRNQVILHH</sequence>
<protein>
    <recommendedName>
        <fullName evidence="2">diguanylate cyclase</fullName>
        <ecNumber evidence="2">2.7.7.65</ecNumber>
    </recommendedName>
</protein>
<dbReference type="InterPro" id="IPR050469">
    <property type="entry name" value="Diguanylate_Cyclase"/>
</dbReference>
<evidence type="ECO:0000256" key="5">
    <source>
        <dbReference type="ARBA" id="ARBA00022741"/>
    </source>
</evidence>
<dbReference type="EC" id="2.7.7.65" evidence="2"/>
<dbReference type="PANTHER" id="PTHR45138:SF9">
    <property type="entry name" value="DIGUANYLATE CYCLASE DGCM-RELATED"/>
    <property type="match status" value="1"/>
</dbReference>
<evidence type="ECO:0000256" key="9">
    <source>
        <dbReference type="ARBA" id="ARBA00034247"/>
    </source>
</evidence>
<dbReference type="InterPro" id="IPR029151">
    <property type="entry name" value="Sensor-like_sf"/>
</dbReference>
<gene>
    <name evidence="13" type="ORF">ACFOEK_15835</name>
</gene>
<dbReference type="Pfam" id="PF00990">
    <property type="entry name" value="GGDEF"/>
    <property type="match status" value="1"/>
</dbReference>
<evidence type="ECO:0000256" key="3">
    <source>
        <dbReference type="ARBA" id="ARBA00022553"/>
    </source>
</evidence>
<dbReference type="NCBIfam" id="TIGR00254">
    <property type="entry name" value="GGDEF"/>
    <property type="match status" value="1"/>
</dbReference>
<evidence type="ECO:0000313" key="13">
    <source>
        <dbReference type="EMBL" id="MFC3152506.1"/>
    </source>
</evidence>
<comment type="subcellular location">
    <subcellularLocation>
        <location evidence="1">Membrane</location>
    </subcellularLocation>
</comment>
<evidence type="ECO:0000256" key="6">
    <source>
        <dbReference type="ARBA" id="ARBA00022777"/>
    </source>
</evidence>
<keyword evidence="7" id="KW-0067">ATP-binding</keyword>
<dbReference type="PROSITE" id="PS50887">
    <property type="entry name" value="GGDEF"/>
    <property type="match status" value="1"/>
</dbReference>
<dbReference type="SMART" id="SM00267">
    <property type="entry name" value="GGDEF"/>
    <property type="match status" value="1"/>
</dbReference>
<dbReference type="Pfam" id="PF21623">
    <property type="entry name" value="HK_sensor_dom_bact"/>
    <property type="match status" value="1"/>
</dbReference>
<keyword evidence="13" id="KW-0548">Nucleotidyltransferase</keyword>
<keyword evidence="3" id="KW-0597">Phosphoprotein</keyword>
<dbReference type="InterPro" id="IPR000160">
    <property type="entry name" value="GGDEF_dom"/>
</dbReference>
<dbReference type="CDD" id="cd00130">
    <property type="entry name" value="PAS"/>
    <property type="match status" value="1"/>
</dbReference>
<comment type="caution">
    <text evidence="13">The sequence shown here is derived from an EMBL/GenBank/DDBJ whole genome shotgun (WGS) entry which is preliminary data.</text>
</comment>
<feature type="domain" description="GGDEF" evidence="12">
    <location>
        <begin position="503"/>
        <end position="630"/>
    </location>
</feature>
<dbReference type="SUPFAM" id="SSF103190">
    <property type="entry name" value="Sensory domain-like"/>
    <property type="match status" value="1"/>
</dbReference>
<evidence type="ECO:0000256" key="7">
    <source>
        <dbReference type="ARBA" id="ARBA00022840"/>
    </source>
</evidence>
<dbReference type="InterPro" id="IPR048760">
    <property type="entry name" value="VP0354-like_sensor_dom"/>
</dbReference>
<keyword evidence="6" id="KW-0418">Kinase</keyword>
<dbReference type="InterPro" id="IPR000014">
    <property type="entry name" value="PAS"/>
</dbReference>
<dbReference type="Proteomes" id="UP001595476">
    <property type="component" value="Unassembled WGS sequence"/>
</dbReference>
<dbReference type="InterPro" id="IPR029787">
    <property type="entry name" value="Nucleotide_cyclase"/>
</dbReference>
<keyword evidence="10" id="KW-0812">Transmembrane</keyword>
<name>A0ABV7HI74_9GAMM</name>
<evidence type="ECO:0000313" key="14">
    <source>
        <dbReference type="Proteomes" id="UP001595476"/>
    </source>
</evidence>
<feature type="transmembrane region" description="Helical" evidence="10">
    <location>
        <begin position="320"/>
        <end position="339"/>
    </location>
</feature>
<dbReference type="EMBL" id="JBHRSZ010000007">
    <property type="protein sequence ID" value="MFC3152506.1"/>
    <property type="molecule type" value="Genomic_DNA"/>
</dbReference>
<dbReference type="Gene3D" id="3.30.450.20">
    <property type="entry name" value="PAS domain"/>
    <property type="match status" value="1"/>
</dbReference>
<dbReference type="PANTHER" id="PTHR45138">
    <property type="entry name" value="REGULATORY COMPONENTS OF SENSORY TRANSDUCTION SYSTEM"/>
    <property type="match status" value="1"/>
</dbReference>
<dbReference type="InterPro" id="IPR000700">
    <property type="entry name" value="PAS-assoc_C"/>
</dbReference>
<evidence type="ECO:0000256" key="2">
    <source>
        <dbReference type="ARBA" id="ARBA00012528"/>
    </source>
</evidence>
<evidence type="ECO:0000259" key="11">
    <source>
        <dbReference type="PROSITE" id="PS50113"/>
    </source>
</evidence>
<evidence type="ECO:0000256" key="10">
    <source>
        <dbReference type="SAM" id="Phobius"/>
    </source>
</evidence>
<evidence type="ECO:0000256" key="8">
    <source>
        <dbReference type="ARBA" id="ARBA00023012"/>
    </source>
</evidence>
<organism evidence="13 14">
    <name type="scientific">Litoribrevibacter euphylliae</name>
    <dbReference type="NCBI Taxonomy" id="1834034"/>
    <lineage>
        <taxon>Bacteria</taxon>
        <taxon>Pseudomonadati</taxon>
        <taxon>Pseudomonadota</taxon>
        <taxon>Gammaproteobacteria</taxon>
        <taxon>Oceanospirillales</taxon>
        <taxon>Oceanospirillaceae</taxon>
        <taxon>Litoribrevibacter</taxon>
    </lineage>
</organism>
<keyword evidence="10" id="KW-0472">Membrane</keyword>
<dbReference type="Pfam" id="PF13426">
    <property type="entry name" value="PAS_9"/>
    <property type="match status" value="1"/>
</dbReference>
<proteinExistence type="predicted"/>
<keyword evidence="8" id="KW-0902">Two-component regulatory system</keyword>
<comment type="catalytic activity">
    <reaction evidence="9">
        <text>2 GTP = 3',3'-c-di-GMP + 2 diphosphate</text>
        <dbReference type="Rhea" id="RHEA:24898"/>
        <dbReference type="ChEBI" id="CHEBI:33019"/>
        <dbReference type="ChEBI" id="CHEBI:37565"/>
        <dbReference type="ChEBI" id="CHEBI:58805"/>
        <dbReference type="EC" id="2.7.7.65"/>
    </reaction>
</comment>
<feature type="domain" description="PAC" evidence="11">
    <location>
        <begin position="418"/>
        <end position="470"/>
    </location>
</feature>